<dbReference type="STRING" id="114155.A0A4Q9Q949"/>
<dbReference type="AlphaFoldDB" id="A0A4Q9Q949"/>
<evidence type="ECO:0008006" key="3">
    <source>
        <dbReference type="Google" id="ProtNLM"/>
    </source>
</evidence>
<reference evidence="1 2" key="1">
    <citation type="submission" date="2019-01" db="EMBL/GenBank/DDBJ databases">
        <title>Draft genome sequences of three monokaryotic isolates of the white-rot basidiomycete fungus Dichomitus squalens.</title>
        <authorList>
            <consortium name="DOE Joint Genome Institute"/>
            <person name="Lopez S.C."/>
            <person name="Andreopoulos B."/>
            <person name="Pangilinan J."/>
            <person name="Lipzen A."/>
            <person name="Riley R."/>
            <person name="Ahrendt S."/>
            <person name="Ng V."/>
            <person name="Barry K."/>
            <person name="Daum C."/>
            <person name="Grigoriev I.V."/>
            <person name="Hilden K.S."/>
            <person name="Makela M.R."/>
            <person name="de Vries R.P."/>
        </authorList>
    </citation>
    <scope>NUCLEOTIDE SEQUENCE [LARGE SCALE GENOMIC DNA]</scope>
    <source>
        <strain evidence="1 2">CBS 464.89</strain>
    </source>
</reference>
<evidence type="ECO:0000313" key="1">
    <source>
        <dbReference type="EMBL" id="TBU63571.1"/>
    </source>
</evidence>
<feature type="non-terminal residue" evidence="1">
    <location>
        <position position="1"/>
    </location>
</feature>
<dbReference type="SUPFAM" id="SSF56112">
    <property type="entry name" value="Protein kinase-like (PK-like)"/>
    <property type="match status" value="1"/>
</dbReference>
<keyword evidence="2" id="KW-1185">Reference proteome</keyword>
<gene>
    <name evidence="1" type="ORF">BD310DRAFT_808490</name>
</gene>
<organism evidence="1 2">
    <name type="scientific">Dichomitus squalens</name>
    <dbReference type="NCBI Taxonomy" id="114155"/>
    <lineage>
        <taxon>Eukaryota</taxon>
        <taxon>Fungi</taxon>
        <taxon>Dikarya</taxon>
        <taxon>Basidiomycota</taxon>
        <taxon>Agaricomycotina</taxon>
        <taxon>Agaricomycetes</taxon>
        <taxon>Polyporales</taxon>
        <taxon>Polyporaceae</taxon>
        <taxon>Dichomitus</taxon>
    </lineage>
</organism>
<accession>A0A4Q9Q949</accession>
<name>A0A4Q9Q949_9APHY</name>
<sequence length="560" mass="62430">PQGLPLKPSSTLYERARGWLNENYAALDDEDQQADRNLPVDTEFPDGPSRRHIDILIVTSHDLDTVGELRFTPGRVLHTSRLRVQELMAQAPSPSEAVKDVSGLRRIFCGNAAFVHGGRPAYNYGPPPALFHSALAKLDYHLSHLDEKWDELTIDADFLYDVHRFIDKSLAIYDSEDIRLQELKDIIDSLAGPGGEPQVILFEGAKPDIMWYHPCLSMIQENINEFGIGGDAFVEAVVSYARVVGSNAFTRRRQTLTNHPAVVIGLMGHFIEFGSVVSIGGDVYYGRSYSQKLYLGFHGHKDVLRLAKAFRAVQLATKSIRDFHTSLATHRPLGVSIEHLFPSPTPLDGTPLPVLAFKCRLSRTGRRYIHPRNEDEVRSAMYIATLQVPAASGAVESSSVGTSVEVVVKFTARYGVAAHELLAKQGLAPILYACRPVLGDLYMVVMEFVSGKTAWNMIESCEQIPHPVWADVQKAIEALHEKDLVFGDLRLPNIMCVPTESGGMRAKLVDFDWAGIHGKDRYPTTMNAQLKDWAPGMDRYEIMLKDHDRQMLEKLPFSSA</sequence>
<dbReference type="InterPro" id="IPR011009">
    <property type="entry name" value="Kinase-like_dom_sf"/>
</dbReference>
<protein>
    <recommendedName>
        <fullName evidence="3">Protein kinase domain-containing protein</fullName>
    </recommendedName>
</protein>
<dbReference type="Proteomes" id="UP000292082">
    <property type="component" value="Unassembled WGS sequence"/>
</dbReference>
<dbReference type="Gene3D" id="1.10.510.10">
    <property type="entry name" value="Transferase(Phosphotransferase) domain 1"/>
    <property type="match status" value="1"/>
</dbReference>
<evidence type="ECO:0000313" key="2">
    <source>
        <dbReference type="Proteomes" id="UP000292082"/>
    </source>
</evidence>
<dbReference type="EMBL" id="ML145089">
    <property type="protein sequence ID" value="TBU63571.1"/>
    <property type="molecule type" value="Genomic_DNA"/>
</dbReference>
<proteinExistence type="predicted"/>